<evidence type="ECO:0000259" key="14">
    <source>
        <dbReference type="PROSITE" id="PS51645"/>
    </source>
</evidence>
<evidence type="ECO:0000256" key="3">
    <source>
        <dbReference type="ARBA" id="ARBA00006409"/>
    </source>
</evidence>
<proteinExistence type="inferred from homology"/>
<dbReference type="STRING" id="29542.A6070_13355"/>
<dbReference type="PROSITE" id="PS51645">
    <property type="entry name" value="PHR_CRY_ALPHA_BETA"/>
    <property type="match status" value="1"/>
</dbReference>
<evidence type="ECO:0000256" key="7">
    <source>
        <dbReference type="ARBA" id="ARBA00022763"/>
    </source>
</evidence>
<dbReference type="InterPro" id="IPR052219">
    <property type="entry name" value="Photolyase_Class-2"/>
</dbReference>
<dbReference type="SUPFAM" id="SSF52425">
    <property type="entry name" value="Cryptochrome/photolyase, N-terminal domain"/>
    <property type="match status" value="1"/>
</dbReference>
<evidence type="ECO:0000256" key="6">
    <source>
        <dbReference type="ARBA" id="ARBA00022630"/>
    </source>
</evidence>
<dbReference type="InterPro" id="IPR014729">
    <property type="entry name" value="Rossmann-like_a/b/a_fold"/>
</dbReference>
<evidence type="ECO:0000256" key="11">
    <source>
        <dbReference type="ARBA" id="ARBA00023239"/>
    </source>
</evidence>
<protein>
    <recommendedName>
        <fullName evidence="5">Deoxyribodipyrimidine photo-lyase</fullName>
        <ecNumber evidence="4">4.1.99.3</ecNumber>
    </recommendedName>
    <alternativeName>
        <fullName evidence="12">DNA photolyase</fullName>
    </alternativeName>
</protein>
<evidence type="ECO:0000256" key="5">
    <source>
        <dbReference type="ARBA" id="ARBA00014046"/>
    </source>
</evidence>
<keyword evidence="11 15" id="KW-0456">Lyase</keyword>
<dbReference type="PANTHER" id="PTHR10211:SF0">
    <property type="entry name" value="DEOXYRIBODIPYRIMIDINE PHOTO-LYASE"/>
    <property type="match status" value="1"/>
</dbReference>
<keyword evidence="6" id="KW-0285">Flavoprotein</keyword>
<dbReference type="SUPFAM" id="SSF48173">
    <property type="entry name" value="Cryptochrome/photolyase FAD-binding domain"/>
    <property type="match status" value="1"/>
</dbReference>
<dbReference type="Gene3D" id="3.40.50.620">
    <property type="entry name" value="HUPs"/>
    <property type="match status" value="1"/>
</dbReference>
<evidence type="ECO:0000256" key="13">
    <source>
        <dbReference type="ARBA" id="ARBA00033999"/>
    </source>
</evidence>
<evidence type="ECO:0000256" key="1">
    <source>
        <dbReference type="ARBA" id="ARBA00001932"/>
    </source>
</evidence>
<keyword evidence="9" id="KW-0238">DNA-binding</keyword>
<evidence type="ECO:0000256" key="12">
    <source>
        <dbReference type="ARBA" id="ARBA00031671"/>
    </source>
</evidence>
<dbReference type="KEGG" id="pace:A6070_13355"/>
<dbReference type="GO" id="GO:0003904">
    <property type="term" value="F:deoxyribodipyrimidine photo-lyase activity"/>
    <property type="evidence" value="ECO:0007669"/>
    <property type="project" value="UniProtKB-EC"/>
</dbReference>
<dbReference type="Proteomes" id="UP000182264">
    <property type="component" value="Chromosome"/>
</dbReference>
<sequence length="489" mass="55476">MPVPAIRIETLNGATPRAAGRYVLYWMNATRRSGWNFALQRAVEHAVDLQRPLLVVETLSCERPYANLRHHHFALDGMADNARGLAGKPASYYPFVENRPGRIASLLTELAKEACLIVCDLRPLRDSLRETRELARRVPVLLERVDSNGILPLKAADREFTTAHSLRRFMQKHLLAHLQQPPLADPLDGVNLPPLPSLPDTISGGWPAADRALLNGKRQRLAQLPIGQETRPLATMGGSAAAHAALEVFLREHLALYEAFRNQPQRDVTSGLSPYLRRGHLASHEIVQKLLDMQGWHPADLSLETRGRRSGWWGLSASAEAFLDQLITWRELGYLFCFKRDDYDRFEGLPDWAQATLEAHSQDPRPYLYTLRQLETAQTHDPLWNAAQMQLVREGRLHNYLRMLWGKKILHWSESPRQALAAMSELNDRFALDGCDPNSYGGIGWVMGRFDRAWGPQRPVFGKIRYMSSRNTARKVTVDGYIQRYAPTP</sequence>
<dbReference type="Gene3D" id="1.10.579.10">
    <property type="entry name" value="DNA Cyclobutane Dipyrimidine Photolyase, subunit A, domain 3"/>
    <property type="match status" value="1"/>
</dbReference>
<organism evidence="15 16">
    <name type="scientific">Syntrophotalea acetylenica</name>
    <name type="common">Pelobacter acetylenicus</name>
    <dbReference type="NCBI Taxonomy" id="29542"/>
    <lineage>
        <taxon>Bacteria</taxon>
        <taxon>Pseudomonadati</taxon>
        <taxon>Thermodesulfobacteriota</taxon>
        <taxon>Desulfuromonadia</taxon>
        <taxon>Desulfuromonadales</taxon>
        <taxon>Syntrophotaleaceae</taxon>
        <taxon>Syntrophotalea</taxon>
    </lineage>
</organism>
<dbReference type="OrthoDB" id="9772484at2"/>
<evidence type="ECO:0000313" key="15">
    <source>
        <dbReference type="EMBL" id="APG24411.1"/>
    </source>
</evidence>
<dbReference type="RefSeq" id="WP_072286251.1">
    <property type="nucleotide sequence ID" value="NZ_CP015455.1"/>
</dbReference>
<keyword evidence="10" id="KW-0234">DNA repair</keyword>
<evidence type="ECO:0000256" key="10">
    <source>
        <dbReference type="ARBA" id="ARBA00023204"/>
    </source>
</evidence>
<keyword evidence="8" id="KW-0274">FAD</keyword>
<accession>A0A1L3GEN9</accession>
<comment type="cofactor">
    <cofactor evidence="2">
        <name>FAD</name>
        <dbReference type="ChEBI" id="CHEBI:57692"/>
    </cofactor>
</comment>
<dbReference type="GO" id="GO:0000719">
    <property type="term" value="P:photoreactive repair"/>
    <property type="evidence" value="ECO:0007669"/>
    <property type="project" value="TreeGrafter"/>
</dbReference>
<name>A0A1L3GEN9_SYNAC</name>
<keyword evidence="7" id="KW-0227">DNA damage</keyword>
<dbReference type="Gene3D" id="1.25.40.80">
    <property type="match status" value="1"/>
</dbReference>
<dbReference type="FunFam" id="1.10.579.10:FF:000002">
    <property type="entry name" value="Deoxyribodipyrimidine photolyase"/>
    <property type="match status" value="1"/>
</dbReference>
<dbReference type="InterPro" id="IPR036134">
    <property type="entry name" value="Crypto/Photolyase_FAD-like_sf"/>
</dbReference>
<dbReference type="EMBL" id="CP015518">
    <property type="protein sequence ID" value="APG24411.1"/>
    <property type="molecule type" value="Genomic_DNA"/>
</dbReference>
<keyword evidence="16" id="KW-1185">Reference proteome</keyword>
<evidence type="ECO:0000256" key="4">
    <source>
        <dbReference type="ARBA" id="ARBA00013149"/>
    </source>
</evidence>
<evidence type="ECO:0000256" key="9">
    <source>
        <dbReference type="ARBA" id="ARBA00023125"/>
    </source>
</evidence>
<gene>
    <name evidence="15" type="ORF">A7E75_04710</name>
</gene>
<feature type="domain" description="Photolyase/cryptochrome alpha/beta" evidence="14">
    <location>
        <begin position="21"/>
        <end position="153"/>
    </location>
</feature>
<dbReference type="EC" id="4.1.99.3" evidence="4"/>
<evidence type="ECO:0000256" key="8">
    <source>
        <dbReference type="ARBA" id="ARBA00022827"/>
    </source>
</evidence>
<reference evidence="15 16" key="1">
    <citation type="journal article" date="2017" name="Genome Announc.">
        <title>Complete Genome Sequences of Two Acetylene-Fermenting Pelobacter acetylenicus Strains.</title>
        <authorList>
            <person name="Sutton J.M."/>
            <person name="Baesman S.M."/>
            <person name="Fierst J.L."/>
            <person name="Poret-Peterson A.T."/>
            <person name="Oremland R.S."/>
            <person name="Dunlap D.S."/>
            <person name="Akob D.M."/>
        </authorList>
    </citation>
    <scope>NUCLEOTIDE SEQUENCE [LARGE SCALE GENOMIC DNA]</scope>
    <source>
        <strain evidence="15 16">DSM 3247</strain>
    </source>
</reference>
<evidence type="ECO:0000256" key="2">
    <source>
        <dbReference type="ARBA" id="ARBA00001974"/>
    </source>
</evidence>
<dbReference type="AlphaFoldDB" id="A0A1L3GEN9"/>
<comment type="similarity">
    <text evidence="3">Belongs to the DNA photolyase class-2 family.</text>
</comment>
<dbReference type="GO" id="GO:0003677">
    <property type="term" value="F:DNA binding"/>
    <property type="evidence" value="ECO:0007669"/>
    <property type="project" value="UniProtKB-KW"/>
</dbReference>
<dbReference type="InterPro" id="IPR036155">
    <property type="entry name" value="Crypto/Photolyase_N_sf"/>
</dbReference>
<evidence type="ECO:0000313" key="16">
    <source>
        <dbReference type="Proteomes" id="UP000182264"/>
    </source>
</evidence>
<comment type="cofactor">
    <cofactor evidence="1">
        <name>(6R)-5,10-methylene-5,6,7,8-tetrahydrofolate</name>
        <dbReference type="ChEBI" id="CHEBI:15636"/>
    </cofactor>
</comment>
<dbReference type="PANTHER" id="PTHR10211">
    <property type="entry name" value="DEOXYRIBODIPYRIMIDINE PHOTOLYASE"/>
    <property type="match status" value="1"/>
</dbReference>
<dbReference type="InterPro" id="IPR006050">
    <property type="entry name" value="DNA_photolyase_N"/>
</dbReference>
<comment type="catalytic activity">
    <reaction evidence="13">
        <text>cyclobutadipyrimidine (in DNA) = 2 pyrimidine residues (in DNA).</text>
        <dbReference type="EC" id="4.1.99.3"/>
    </reaction>
</comment>